<organism evidence="1 2">
    <name type="scientific">Phenylobacterium haematophilum</name>
    <dbReference type="NCBI Taxonomy" id="98513"/>
    <lineage>
        <taxon>Bacteria</taxon>
        <taxon>Pseudomonadati</taxon>
        <taxon>Pseudomonadota</taxon>
        <taxon>Alphaproteobacteria</taxon>
        <taxon>Caulobacterales</taxon>
        <taxon>Caulobacteraceae</taxon>
        <taxon>Phenylobacterium</taxon>
    </lineage>
</organism>
<accession>A0A839ZY36</accession>
<evidence type="ECO:0000313" key="2">
    <source>
        <dbReference type="Proteomes" id="UP000530564"/>
    </source>
</evidence>
<keyword evidence="2" id="KW-1185">Reference proteome</keyword>
<proteinExistence type="predicted"/>
<dbReference type="RefSeq" id="WP_246370606.1">
    <property type="nucleotide sequence ID" value="NZ_JACIDK010000002.1"/>
</dbReference>
<name>A0A839ZY36_9CAUL</name>
<dbReference type="Proteomes" id="UP000530564">
    <property type="component" value="Unassembled WGS sequence"/>
</dbReference>
<sequence length="86" mass="9420">METLLDGAPLWRHPGAMLPDSKPTNVRSLDRINLRLSADTFEAIDAARAARPGAISRNTWITEAIEEKLARMPAEDNAAEGLRSHA</sequence>
<comment type="caution">
    <text evidence="1">The sequence shown here is derived from an EMBL/GenBank/DDBJ whole genome shotgun (WGS) entry which is preliminary data.</text>
</comment>
<reference evidence="1 2" key="1">
    <citation type="submission" date="2020-08" db="EMBL/GenBank/DDBJ databases">
        <title>Genomic Encyclopedia of Type Strains, Phase IV (KMG-IV): sequencing the most valuable type-strain genomes for metagenomic binning, comparative biology and taxonomic classification.</title>
        <authorList>
            <person name="Goeker M."/>
        </authorList>
    </citation>
    <scope>NUCLEOTIDE SEQUENCE [LARGE SCALE GENOMIC DNA]</scope>
    <source>
        <strain evidence="1 2">DSM 21793</strain>
    </source>
</reference>
<gene>
    <name evidence="1" type="ORF">GGQ61_002152</name>
</gene>
<dbReference type="EMBL" id="JACIDK010000002">
    <property type="protein sequence ID" value="MBB3891435.1"/>
    <property type="molecule type" value="Genomic_DNA"/>
</dbReference>
<protein>
    <submittedName>
        <fullName evidence="1">Uncharacterized protein</fullName>
    </submittedName>
</protein>
<dbReference type="AlphaFoldDB" id="A0A839ZY36"/>
<evidence type="ECO:0000313" key="1">
    <source>
        <dbReference type="EMBL" id="MBB3891435.1"/>
    </source>
</evidence>